<gene>
    <name evidence="8" type="ORF">B0A50_05968</name>
</gene>
<feature type="compositionally biased region" description="Pro residues" evidence="6">
    <location>
        <begin position="621"/>
        <end position="630"/>
    </location>
</feature>
<dbReference type="Pfam" id="PF01494">
    <property type="entry name" value="FAD_binding_3"/>
    <property type="match status" value="1"/>
</dbReference>
<protein>
    <recommendedName>
        <fullName evidence="7">FAD-binding domain-containing protein</fullName>
    </recommendedName>
</protein>
<accession>A0A4U0TQ69</accession>
<proteinExistence type="inferred from homology"/>
<comment type="caution">
    <text evidence="8">The sequence shown here is derived from an EMBL/GenBank/DDBJ whole genome shotgun (WGS) entry which is preliminary data.</text>
</comment>
<dbReference type="InterPro" id="IPR023375">
    <property type="entry name" value="ADC_dom_sf"/>
</dbReference>
<sequence>MAAEETAPDGEPQLLDAKPLRILIVGAGIGGLAAAIALRQRGHDVEIFEQSKLSQETGAAIHLASNCNGLLRRMGLHAENIGGVECTTVTEFFPQTAELKYRIDAKKMSDKLWTHPWQLAHRAHLHTALRDMAIGLEGRGKPAKLRLSSHVRAVDAATAAITLEDGSAFHGDLLVGADGVHSRTRASIPGGDKKPFGSGKSAFRFLIPTESLKADPNIAEYITPGTLTMWIDSDRRLVMYPCMNNTQMNFVCIHPSAESEAENSTDEGWQKAGSKARMLKIYQNFHTSCRSILEKAQEPKIWKLLDMEKMPGFIHERLAVIGDAAHPFLPHQGQGAGQAIEDAVSLAAVLPLGTPPDEIQERLQVYEQCRYERSHKIQEFTRTAGKDTAQLAAEGKKLDMNEYQIYNFCHDAWDFANNALKMHLASKDETARFRSPLGFGSAPSPRRPLGMDPSHPTIKSLRQSSPETFTTYSIRFQSSRTYLQNLLPPGFTFSTPGTKVFASLVCTTLDGMTWLAGKGYRMCGLYIHGVNFTKRDQSKVYGSYLAVLFEDLADPIVTGRAELGMPKLFADIDVREQGDGRSCTISLSWRGAQFGEMDIFGLVEEDPSAVNGTEQSGPLRGPGPPPPPPEQGLFLYRYVPAVGEPGKADAEYPVFVPKQEPAPDAAAPTTLTTKTASLKFEPRDWQSLPTLHNIAKGLAEVPIYAIEEAKLTKGVGVDDVSGGRRLE</sequence>
<dbReference type="Proteomes" id="UP000308549">
    <property type="component" value="Unassembled WGS sequence"/>
</dbReference>
<dbReference type="GO" id="GO:0071949">
    <property type="term" value="F:FAD binding"/>
    <property type="evidence" value="ECO:0007669"/>
    <property type="project" value="InterPro"/>
</dbReference>
<dbReference type="InterPro" id="IPR010451">
    <property type="entry name" value="Acetoacetate_decarboxylase"/>
</dbReference>
<dbReference type="SUPFAM" id="SSF160104">
    <property type="entry name" value="Acetoacetate decarboxylase-like"/>
    <property type="match status" value="1"/>
</dbReference>
<feature type="domain" description="FAD-binding" evidence="7">
    <location>
        <begin position="22"/>
        <end position="380"/>
    </location>
</feature>
<keyword evidence="5" id="KW-0503">Monooxygenase</keyword>
<reference evidence="8 9" key="1">
    <citation type="submission" date="2017-03" db="EMBL/GenBank/DDBJ databases">
        <title>Genomes of endolithic fungi from Antarctica.</title>
        <authorList>
            <person name="Coleine C."/>
            <person name="Masonjones S."/>
            <person name="Stajich J.E."/>
        </authorList>
    </citation>
    <scope>NUCLEOTIDE SEQUENCE [LARGE SCALE GENOMIC DNA]</scope>
    <source>
        <strain evidence="8 9">CCFEE 6315</strain>
    </source>
</reference>
<dbReference type="PANTHER" id="PTHR13789:SF261">
    <property type="entry name" value="HYDROXYLASE, PUTATIVE (AFU_ORTHOLOGUE AFUA_7G00590)-RELATED"/>
    <property type="match status" value="1"/>
</dbReference>
<dbReference type="SUPFAM" id="SSF51905">
    <property type="entry name" value="FAD/NAD(P)-binding domain"/>
    <property type="match status" value="1"/>
</dbReference>
<evidence type="ECO:0000256" key="4">
    <source>
        <dbReference type="ARBA" id="ARBA00023002"/>
    </source>
</evidence>
<evidence type="ECO:0000313" key="9">
    <source>
        <dbReference type="Proteomes" id="UP000308549"/>
    </source>
</evidence>
<dbReference type="InterPro" id="IPR002938">
    <property type="entry name" value="FAD-bd"/>
</dbReference>
<dbReference type="Gene3D" id="2.40.400.10">
    <property type="entry name" value="Acetoacetate decarboxylase-like"/>
    <property type="match status" value="1"/>
</dbReference>
<evidence type="ECO:0000313" key="8">
    <source>
        <dbReference type="EMBL" id="TKA24204.1"/>
    </source>
</evidence>
<dbReference type="EMBL" id="NAJL01000046">
    <property type="protein sequence ID" value="TKA24204.1"/>
    <property type="molecule type" value="Genomic_DNA"/>
</dbReference>
<comment type="similarity">
    <text evidence="1">Belongs to the paxM FAD-dependent monooxygenase family.</text>
</comment>
<dbReference type="PRINTS" id="PR00420">
    <property type="entry name" value="RNGMNOXGNASE"/>
</dbReference>
<keyword evidence="9" id="KW-1185">Reference proteome</keyword>
<dbReference type="PANTHER" id="PTHR13789">
    <property type="entry name" value="MONOOXYGENASE"/>
    <property type="match status" value="1"/>
</dbReference>
<evidence type="ECO:0000256" key="2">
    <source>
        <dbReference type="ARBA" id="ARBA00022630"/>
    </source>
</evidence>
<dbReference type="Gene3D" id="3.50.50.60">
    <property type="entry name" value="FAD/NAD(P)-binding domain"/>
    <property type="match status" value="1"/>
</dbReference>
<dbReference type="GO" id="GO:0016829">
    <property type="term" value="F:lyase activity"/>
    <property type="evidence" value="ECO:0007669"/>
    <property type="project" value="InterPro"/>
</dbReference>
<keyword evidence="3" id="KW-0274">FAD</keyword>
<dbReference type="InterPro" id="IPR050493">
    <property type="entry name" value="FAD-dep_Monooxygenase_BioMet"/>
</dbReference>
<feature type="region of interest" description="Disordered" evidence="6">
    <location>
        <begin position="608"/>
        <end position="630"/>
    </location>
</feature>
<evidence type="ECO:0000256" key="1">
    <source>
        <dbReference type="ARBA" id="ARBA00007992"/>
    </source>
</evidence>
<dbReference type="SUPFAM" id="SSF54373">
    <property type="entry name" value="FAD-linked reductases, C-terminal domain"/>
    <property type="match status" value="1"/>
</dbReference>
<evidence type="ECO:0000259" key="7">
    <source>
        <dbReference type="Pfam" id="PF01494"/>
    </source>
</evidence>
<dbReference type="InterPro" id="IPR036188">
    <property type="entry name" value="FAD/NAD-bd_sf"/>
</dbReference>
<dbReference type="GO" id="GO:0004497">
    <property type="term" value="F:monooxygenase activity"/>
    <property type="evidence" value="ECO:0007669"/>
    <property type="project" value="UniProtKB-KW"/>
</dbReference>
<name>A0A4U0TQ69_9PEZI</name>
<organism evidence="8 9">
    <name type="scientific">Salinomyces thailandicus</name>
    <dbReference type="NCBI Taxonomy" id="706561"/>
    <lineage>
        <taxon>Eukaryota</taxon>
        <taxon>Fungi</taxon>
        <taxon>Dikarya</taxon>
        <taxon>Ascomycota</taxon>
        <taxon>Pezizomycotina</taxon>
        <taxon>Dothideomycetes</taxon>
        <taxon>Dothideomycetidae</taxon>
        <taxon>Mycosphaerellales</taxon>
        <taxon>Teratosphaeriaceae</taxon>
        <taxon>Salinomyces</taxon>
    </lineage>
</organism>
<evidence type="ECO:0000256" key="6">
    <source>
        <dbReference type="SAM" id="MobiDB-lite"/>
    </source>
</evidence>
<dbReference type="OrthoDB" id="1047367at2759"/>
<evidence type="ECO:0000256" key="3">
    <source>
        <dbReference type="ARBA" id="ARBA00022827"/>
    </source>
</evidence>
<dbReference type="Pfam" id="PF06314">
    <property type="entry name" value="ADC"/>
    <property type="match status" value="1"/>
</dbReference>
<feature type="region of interest" description="Disordered" evidence="6">
    <location>
        <begin position="438"/>
        <end position="460"/>
    </location>
</feature>
<dbReference type="AlphaFoldDB" id="A0A4U0TQ69"/>
<keyword evidence="2" id="KW-0285">Flavoprotein</keyword>
<evidence type="ECO:0000256" key="5">
    <source>
        <dbReference type="ARBA" id="ARBA00023033"/>
    </source>
</evidence>
<keyword evidence="4" id="KW-0560">Oxidoreductase</keyword>